<sequence>MVEAFNVQVPNKHSIYYFIDRNPLLKLQFKAFQPLTLRLFNFLSTNYYFGEADHIII</sequence>
<proteinExistence type="predicted"/>
<dbReference type="AlphaFoldDB" id="A0A7W6KAA8"/>
<comment type="caution">
    <text evidence="1">The sequence shown here is derived from an EMBL/GenBank/DDBJ whole genome shotgun (WGS) entry which is preliminary data.</text>
</comment>
<accession>A0A7W6KAA8</accession>
<organism evidence="1 2">
    <name type="scientific">Pedobacter zeae</name>
    <dbReference type="NCBI Taxonomy" id="1737356"/>
    <lineage>
        <taxon>Bacteria</taxon>
        <taxon>Pseudomonadati</taxon>
        <taxon>Bacteroidota</taxon>
        <taxon>Sphingobacteriia</taxon>
        <taxon>Sphingobacteriales</taxon>
        <taxon>Sphingobacteriaceae</taxon>
        <taxon>Pedobacter</taxon>
    </lineage>
</organism>
<name>A0A7W6KAA8_9SPHI</name>
<reference evidence="1 2" key="1">
    <citation type="submission" date="2020-08" db="EMBL/GenBank/DDBJ databases">
        <title>Genomic Encyclopedia of Type Strains, Phase IV (KMG-IV): sequencing the most valuable type-strain genomes for metagenomic binning, comparative biology and taxonomic classification.</title>
        <authorList>
            <person name="Goeker M."/>
        </authorList>
    </citation>
    <scope>NUCLEOTIDE SEQUENCE [LARGE SCALE GENOMIC DNA]</scope>
    <source>
        <strain evidence="1 2">DSM 100774</strain>
    </source>
</reference>
<protein>
    <submittedName>
        <fullName evidence="1">Uncharacterized protein</fullName>
    </submittedName>
</protein>
<dbReference type="EMBL" id="JACIEF010000002">
    <property type="protein sequence ID" value="MBB4108105.1"/>
    <property type="molecule type" value="Genomic_DNA"/>
</dbReference>
<dbReference type="Proteomes" id="UP000532273">
    <property type="component" value="Unassembled WGS sequence"/>
</dbReference>
<evidence type="ECO:0000313" key="2">
    <source>
        <dbReference type="Proteomes" id="UP000532273"/>
    </source>
</evidence>
<gene>
    <name evidence="1" type="ORF">GGQ60_002086</name>
</gene>
<evidence type="ECO:0000313" key="1">
    <source>
        <dbReference type="EMBL" id="MBB4108105.1"/>
    </source>
</evidence>